<evidence type="ECO:0000313" key="3">
    <source>
        <dbReference type="Proteomes" id="UP000283745"/>
    </source>
</evidence>
<dbReference type="EMBL" id="QSKF01000002">
    <property type="protein sequence ID" value="RHE41459.1"/>
    <property type="molecule type" value="Genomic_DNA"/>
</dbReference>
<name>A0A414JAJ4_9FIRM</name>
<dbReference type="AlphaFoldDB" id="A0A414JAJ4"/>
<sequence length="267" mass="29448">MLFQKAQKKLNGNQNKIDRKNKERTRSLNRWYLSSPIGRILLTLSEKVSLCTSCAKIKKAGLSVETALVLPLFFLGMVTMISFMDIYSLQTTHLQALCEKTKEAGMYAYVADGNGPDEITLPDVYSYSPVGALIPLPKVWMHNTVKVHAWTGAEESGKGSGNSTEPEEMVFVTESGSVYHTKASCRYLNLSITQVSGSSVSQRRNDNGEKYSPCETCSRHQNPSGTVYITGSGNRYHNDASCSGLKRTVRLVKKSQLGDMHVCSKCG</sequence>
<comment type="caution">
    <text evidence="2">The sequence shown here is derived from an EMBL/GenBank/DDBJ whole genome shotgun (WGS) entry which is preliminary data.</text>
</comment>
<keyword evidence="1" id="KW-0472">Membrane</keyword>
<keyword evidence="1" id="KW-1133">Transmembrane helix</keyword>
<evidence type="ECO:0000313" key="2">
    <source>
        <dbReference type="EMBL" id="RHE41459.1"/>
    </source>
</evidence>
<feature type="transmembrane region" description="Helical" evidence="1">
    <location>
        <begin position="66"/>
        <end position="89"/>
    </location>
</feature>
<dbReference type="RefSeq" id="WP_118050189.1">
    <property type="nucleotide sequence ID" value="NZ_CABJFK010000002.1"/>
</dbReference>
<organism evidence="2 3">
    <name type="scientific">Blautia obeum</name>
    <dbReference type="NCBI Taxonomy" id="40520"/>
    <lineage>
        <taxon>Bacteria</taxon>
        <taxon>Bacillati</taxon>
        <taxon>Bacillota</taxon>
        <taxon>Clostridia</taxon>
        <taxon>Lachnospirales</taxon>
        <taxon>Lachnospiraceae</taxon>
        <taxon>Blautia</taxon>
    </lineage>
</organism>
<evidence type="ECO:0008006" key="4">
    <source>
        <dbReference type="Google" id="ProtNLM"/>
    </source>
</evidence>
<proteinExistence type="predicted"/>
<keyword evidence="1" id="KW-0812">Transmembrane</keyword>
<accession>A0A414JAJ4</accession>
<dbReference type="Proteomes" id="UP000283745">
    <property type="component" value="Unassembled WGS sequence"/>
</dbReference>
<evidence type="ECO:0000256" key="1">
    <source>
        <dbReference type="SAM" id="Phobius"/>
    </source>
</evidence>
<gene>
    <name evidence="2" type="ORF">DW740_03980</name>
</gene>
<reference evidence="2 3" key="1">
    <citation type="submission" date="2018-08" db="EMBL/GenBank/DDBJ databases">
        <title>A genome reference for cultivated species of the human gut microbiota.</title>
        <authorList>
            <person name="Zou Y."/>
            <person name="Xue W."/>
            <person name="Luo G."/>
        </authorList>
    </citation>
    <scope>NUCLEOTIDE SEQUENCE [LARGE SCALE GENOMIC DNA]</scope>
    <source>
        <strain evidence="2 3">AM28-23</strain>
    </source>
</reference>
<protein>
    <recommendedName>
        <fullName evidence="4">Pilus assembly protein</fullName>
    </recommendedName>
</protein>